<proteinExistence type="predicted"/>
<accession>A0A9Q4FKY8</accession>
<organism evidence="1 2">
    <name type="scientific">Anaerosalibacter bizertensis</name>
    <dbReference type="NCBI Taxonomy" id="932217"/>
    <lineage>
        <taxon>Bacteria</taxon>
        <taxon>Bacillati</taxon>
        <taxon>Bacillota</taxon>
        <taxon>Tissierellia</taxon>
        <taxon>Tissierellales</taxon>
        <taxon>Sporanaerobacteraceae</taxon>
        <taxon>Anaerosalibacter</taxon>
    </lineage>
</organism>
<comment type="caution">
    <text evidence="1">The sequence shown here is derived from an EMBL/GenBank/DDBJ whole genome shotgun (WGS) entry which is preliminary data.</text>
</comment>
<reference evidence="1" key="1">
    <citation type="submission" date="2022-01" db="EMBL/GenBank/DDBJ databases">
        <title>Collection of gut derived symbiotic bacterial strains cultured from healthy donors.</title>
        <authorList>
            <person name="Lin H."/>
            <person name="Kohout C."/>
            <person name="Waligurski E."/>
            <person name="Pamer E.G."/>
        </authorList>
    </citation>
    <scope>NUCLEOTIDE SEQUENCE</scope>
    <source>
        <strain evidence="1">MSK.14.39</strain>
    </source>
</reference>
<dbReference type="RefSeq" id="WP_216383081.1">
    <property type="nucleotide sequence ID" value="NZ_JAHLOA010000001.1"/>
</dbReference>
<dbReference type="EMBL" id="JAKNID010000004">
    <property type="protein sequence ID" value="MCG4564187.1"/>
    <property type="molecule type" value="Genomic_DNA"/>
</dbReference>
<dbReference type="AlphaFoldDB" id="A0A9Q4FKY8"/>
<evidence type="ECO:0000313" key="1">
    <source>
        <dbReference type="EMBL" id="MCG4564187.1"/>
    </source>
</evidence>
<evidence type="ECO:0000313" key="2">
    <source>
        <dbReference type="Proteomes" id="UP001108123"/>
    </source>
</evidence>
<name>A0A9Q4FKY8_9FIRM</name>
<gene>
    <name evidence="1" type="ORF">L0P62_01885</name>
</gene>
<protein>
    <submittedName>
        <fullName evidence="1">Uncharacterized protein</fullName>
    </submittedName>
</protein>
<sequence>MNGSFRRGAFVGSLLGVSALGFAASRINPIQKRKIKRSAKKAISNMKSGMNLLWR</sequence>
<dbReference type="Proteomes" id="UP001108123">
    <property type="component" value="Unassembled WGS sequence"/>
</dbReference>
<keyword evidence="2" id="KW-1185">Reference proteome</keyword>